<dbReference type="EMBL" id="CP042185">
    <property type="protein sequence ID" value="QDS67743.1"/>
    <property type="molecule type" value="Genomic_DNA"/>
</dbReference>
<dbReference type="OrthoDB" id="3933507at2759"/>
<organism evidence="2 3">
    <name type="scientific">Venturia effusa</name>
    <dbReference type="NCBI Taxonomy" id="50376"/>
    <lineage>
        <taxon>Eukaryota</taxon>
        <taxon>Fungi</taxon>
        <taxon>Dikarya</taxon>
        <taxon>Ascomycota</taxon>
        <taxon>Pezizomycotina</taxon>
        <taxon>Dothideomycetes</taxon>
        <taxon>Pleosporomycetidae</taxon>
        <taxon>Venturiales</taxon>
        <taxon>Venturiaceae</taxon>
        <taxon>Venturia</taxon>
    </lineage>
</organism>
<reference evidence="2 3" key="1">
    <citation type="submission" date="2019-07" db="EMBL/GenBank/DDBJ databases">
        <title>Finished genome of Venturia effusa.</title>
        <authorList>
            <person name="Young C.A."/>
            <person name="Cox M.P."/>
            <person name="Ganley A.R.D."/>
            <person name="David W.J."/>
        </authorList>
    </citation>
    <scope>NUCLEOTIDE SEQUENCE [LARGE SCALE GENOMIC DNA]</scope>
    <source>
        <strain evidence="3">albino</strain>
    </source>
</reference>
<evidence type="ECO:0000313" key="3">
    <source>
        <dbReference type="Proteomes" id="UP000316270"/>
    </source>
</evidence>
<proteinExistence type="predicted"/>
<feature type="compositionally biased region" description="Polar residues" evidence="1">
    <location>
        <begin position="1"/>
        <end position="12"/>
    </location>
</feature>
<dbReference type="AlphaFoldDB" id="A0A517KWI4"/>
<feature type="compositionally biased region" description="Basic and acidic residues" evidence="1">
    <location>
        <begin position="81"/>
        <end position="116"/>
    </location>
</feature>
<feature type="region of interest" description="Disordered" evidence="1">
    <location>
        <begin position="1"/>
        <end position="35"/>
    </location>
</feature>
<evidence type="ECO:0000256" key="1">
    <source>
        <dbReference type="SAM" id="MobiDB-lite"/>
    </source>
</evidence>
<keyword evidence="3" id="KW-1185">Reference proteome</keyword>
<feature type="compositionally biased region" description="Polar residues" evidence="1">
    <location>
        <begin position="20"/>
        <end position="30"/>
    </location>
</feature>
<evidence type="ECO:0000313" key="2">
    <source>
        <dbReference type="EMBL" id="QDS67743.1"/>
    </source>
</evidence>
<protein>
    <submittedName>
        <fullName evidence="2">Uncharacterized protein</fullName>
    </submittedName>
</protein>
<name>A0A517KWI4_9PEZI</name>
<dbReference type="Proteomes" id="UP000316270">
    <property type="component" value="Chromosome 1"/>
</dbReference>
<feature type="region of interest" description="Disordered" evidence="1">
    <location>
        <begin position="66"/>
        <end position="118"/>
    </location>
</feature>
<sequence length="160" mass="17439">MVQRADTPSSTTSEEELPQGSESEAQTQSEARPEALHSEPFLVTVRRFATLYFTTLFSLDNITAARLSPHSLAPPNGIPPELRRSNRGEDFGEGERIGFRMDPAGRPRRDVGRIHGDQGNIDVAVPGCSSCNVKSQIAPRRIDGRNTITTAPQNSLARNG</sequence>
<accession>A0A517KWI4</accession>
<gene>
    <name evidence="2" type="ORF">FKW77_006078</name>
</gene>